<dbReference type="GO" id="GO:0047355">
    <property type="term" value="F:CDP-glycerol glycerophosphotransferase activity"/>
    <property type="evidence" value="ECO:0007669"/>
    <property type="project" value="InterPro"/>
</dbReference>
<dbReference type="GO" id="GO:0019350">
    <property type="term" value="P:teichoic acid biosynthetic process"/>
    <property type="evidence" value="ECO:0007669"/>
    <property type="project" value="UniProtKB-KW"/>
</dbReference>
<evidence type="ECO:0000256" key="4">
    <source>
        <dbReference type="ARBA" id="ARBA00022679"/>
    </source>
</evidence>
<keyword evidence="3" id="KW-1003">Cell membrane</keyword>
<dbReference type="InterPro" id="IPR043148">
    <property type="entry name" value="TagF_C"/>
</dbReference>
<evidence type="ECO:0000256" key="6">
    <source>
        <dbReference type="ARBA" id="ARBA00023136"/>
    </source>
</evidence>
<dbReference type="InterPro" id="IPR029044">
    <property type="entry name" value="Nucleotide-diphossugar_trans"/>
</dbReference>
<evidence type="ECO:0000256" key="2">
    <source>
        <dbReference type="ARBA" id="ARBA00010488"/>
    </source>
</evidence>
<dbReference type="Gene3D" id="3.90.550.10">
    <property type="entry name" value="Spore Coat Polysaccharide Biosynthesis Protein SpsA, Chain A"/>
    <property type="match status" value="1"/>
</dbReference>
<evidence type="ECO:0000256" key="5">
    <source>
        <dbReference type="ARBA" id="ARBA00022944"/>
    </source>
</evidence>
<dbReference type="AlphaFoldDB" id="A0AB39LJZ0"/>
<dbReference type="Gene3D" id="3.40.50.11820">
    <property type="match status" value="1"/>
</dbReference>
<accession>A0AB39LJZ0</accession>
<dbReference type="InterPro" id="IPR007554">
    <property type="entry name" value="Glycerophosphate_synth"/>
</dbReference>
<dbReference type="InterPro" id="IPR043149">
    <property type="entry name" value="TagF_N"/>
</dbReference>
<evidence type="ECO:0000256" key="3">
    <source>
        <dbReference type="ARBA" id="ARBA00022475"/>
    </source>
</evidence>
<keyword evidence="6" id="KW-0472">Membrane</keyword>
<evidence type="ECO:0000313" key="8">
    <source>
        <dbReference type="EMBL" id="XDP94435.1"/>
    </source>
</evidence>
<dbReference type="Gene3D" id="3.40.50.12580">
    <property type="match status" value="1"/>
</dbReference>
<name>A0AB39LJZ0_9ACTN</name>
<keyword evidence="5" id="KW-0777">Teichoic acid biosynthesis</keyword>
<gene>
    <name evidence="8" type="ORF">AB5J57_13225</name>
</gene>
<dbReference type="SUPFAM" id="SSF53448">
    <property type="entry name" value="Nucleotide-diphospho-sugar transferases"/>
    <property type="match status" value="1"/>
</dbReference>
<dbReference type="PANTHER" id="PTHR22916:SF3">
    <property type="entry name" value="UDP-GLCNAC:BETAGAL BETA-1,3-N-ACETYLGLUCOSAMINYLTRANSFERASE-LIKE PROTEIN 1"/>
    <property type="match status" value="1"/>
</dbReference>
<dbReference type="RefSeq" id="WP_369156218.1">
    <property type="nucleotide sequence ID" value="NZ_CP163429.1"/>
</dbReference>
<protein>
    <submittedName>
        <fullName evidence="8">CDP-glycerol glycerophosphotransferase family protein</fullName>
    </submittedName>
</protein>
<organism evidence="8">
    <name type="scientific">Streptomyces sp. R02</name>
    <dbReference type="NCBI Taxonomy" id="3238623"/>
    <lineage>
        <taxon>Bacteria</taxon>
        <taxon>Bacillati</taxon>
        <taxon>Actinomycetota</taxon>
        <taxon>Actinomycetes</taxon>
        <taxon>Kitasatosporales</taxon>
        <taxon>Streptomycetaceae</taxon>
        <taxon>Streptomyces</taxon>
    </lineage>
</organism>
<dbReference type="Pfam" id="PF00535">
    <property type="entry name" value="Glycos_transf_2"/>
    <property type="match status" value="1"/>
</dbReference>
<proteinExistence type="inferred from homology"/>
<dbReference type="CDD" id="cd00761">
    <property type="entry name" value="Glyco_tranf_GTA_type"/>
    <property type="match status" value="1"/>
</dbReference>
<dbReference type="GO" id="GO:0005886">
    <property type="term" value="C:plasma membrane"/>
    <property type="evidence" value="ECO:0007669"/>
    <property type="project" value="UniProtKB-SubCell"/>
</dbReference>
<comment type="similarity">
    <text evidence="2">Belongs to the CDP-glycerol glycerophosphotransferase family.</text>
</comment>
<sequence>MPRFSVIVPAYQVQAYLRECLESVLTQSYPDLELIAVDDCSPDACGAVIDEFAARDPRVRPVHLPANGGLGPARNAGMAHATGDYLVFLDGDDTLTPDALLAVADRLKETGDPDVLVYDYARVYWTGDTVRNQVAALLAEHGPAPFTLADRPGLLNLLAVAWNKAYRREFVERAGFAFPPGYYEDTPWTYPVLMTAGTIATLDRVCVHYRQRRAGGILHTTSERHFEVFGQYDRVFAHLDEHPDLERWRPVLFRRMVDHLLTVYTRPDRLPRGSRARFLRRARDQYRRHRTPGAPVPARARVRHALVRFGLHRTYRTLRLASALGRRAGRLRRRALRGLRRVLLRAHYRVQRLLPLDTGRVLFTVGDDGGYGGDPAALESAVRDHAPHVRTAWAARRELHHTLPTATRRLVPGTAAHLTALARSAYLVTDRHRVPGLVKRKGQILVHTPPGTPLAYAGLDLQDRPAAARDTDFAELLAGVDQWDHVVTGDRHSTLTYERVLPGRYRTLEYGRPRTDRFHTATPADVAVLRDSLGVPSGAVALLYAPASRDYRRAPVRTLDLERVVRRLGPRFVILSLAGRSPDEPPEAASDRVVDVSAHPDVMTLCLASDALVTDFSPLMCDYAGLDRPIVLHAEDREAYAAARGLYVDPWTVPPGAVADSEDELIEIFAGGRWCGPRATRLRAAFRDRFCPHDDGRAAERVVRTVLLGEFAEPRSVPPERRRPVPAAAVAPVAPVVSLPPQPAVF</sequence>
<dbReference type="FunFam" id="3.90.550.10:FF:000196">
    <property type="entry name" value="Glycosyl transferase"/>
    <property type="match status" value="1"/>
</dbReference>
<dbReference type="Pfam" id="PF04464">
    <property type="entry name" value="Glyphos_transf"/>
    <property type="match status" value="1"/>
</dbReference>
<dbReference type="GO" id="GO:0016758">
    <property type="term" value="F:hexosyltransferase activity"/>
    <property type="evidence" value="ECO:0007669"/>
    <property type="project" value="UniProtKB-ARBA"/>
</dbReference>
<feature type="domain" description="Glycosyltransferase 2-like" evidence="7">
    <location>
        <begin position="5"/>
        <end position="172"/>
    </location>
</feature>
<evidence type="ECO:0000256" key="1">
    <source>
        <dbReference type="ARBA" id="ARBA00004202"/>
    </source>
</evidence>
<dbReference type="InterPro" id="IPR001173">
    <property type="entry name" value="Glyco_trans_2-like"/>
</dbReference>
<comment type="subcellular location">
    <subcellularLocation>
        <location evidence="1">Cell membrane</location>
        <topology evidence="1">Peripheral membrane protein</topology>
    </subcellularLocation>
</comment>
<dbReference type="PANTHER" id="PTHR22916">
    <property type="entry name" value="GLYCOSYLTRANSFERASE"/>
    <property type="match status" value="1"/>
</dbReference>
<reference evidence="8" key="1">
    <citation type="submission" date="2024-07" db="EMBL/GenBank/DDBJ databases">
        <authorList>
            <person name="Yu S.T."/>
        </authorList>
    </citation>
    <scope>NUCLEOTIDE SEQUENCE</scope>
    <source>
        <strain evidence="8">R02</strain>
    </source>
</reference>
<keyword evidence="4" id="KW-0808">Transferase</keyword>
<evidence type="ECO:0000259" key="7">
    <source>
        <dbReference type="Pfam" id="PF00535"/>
    </source>
</evidence>
<dbReference type="EMBL" id="CP163429">
    <property type="protein sequence ID" value="XDP94435.1"/>
    <property type="molecule type" value="Genomic_DNA"/>
</dbReference>